<organism evidence="1 2">
    <name type="scientific">Stackebrandtia albiflava</name>
    <dbReference type="NCBI Taxonomy" id="406432"/>
    <lineage>
        <taxon>Bacteria</taxon>
        <taxon>Bacillati</taxon>
        <taxon>Actinomycetota</taxon>
        <taxon>Actinomycetes</taxon>
        <taxon>Glycomycetales</taxon>
        <taxon>Glycomycetaceae</taxon>
        <taxon>Stackebrandtia</taxon>
    </lineage>
</organism>
<name>A0A562V9S3_9ACTN</name>
<dbReference type="AlphaFoldDB" id="A0A562V9S3"/>
<accession>A0A562V9S3</accession>
<comment type="caution">
    <text evidence="1">The sequence shown here is derived from an EMBL/GenBank/DDBJ whole genome shotgun (WGS) entry which is preliminary data.</text>
</comment>
<proteinExistence type="predicted"/>
<dbReference type="OrthoDB" id="4522767at2"/>
<evidence type="ECO:0000313" key="2">
    <source>
        <dbReference type="Proteomes" id="UP000321617"/>
    </source>
</evidence>
<gene>
    <name evidence="1" type="ORF">LX16_0252</name>
</gene>
<sequence length="262" mass="28237">MERRADDSGRRGDARAAVLAAGARAAAAGTGIDPVTGEALGRIHDEYRALLPEPPVARHPGTGEVVTWPIDTAGLDGWFWDHHNPVRRPPRAVPEDWLILTGAVAVSSPVPHAEFVCRPGPPRPYVVPRLLRCPGVTAVVCPLRIGGDPAWAICYFGTVPPEVPLANQWGAPYYPVYRAGGYAGRAQARFWSPDNDYRVEEWIARGSVRWIAPDDPLMRLRDDPAGYPWGDLTGSTESAVVSDGRLAYPPAPPPEAAGLHVG</sequence>
<evidence type="ECO:0000313" key="1">
    <source>
        <dbReference type="EMBL" id="TWJ14567.1"/>
    </source>
</evidence>
<dbReference type="EMBL" id="VLLL01000005">
    <property type="protein sequence ID" value="TWJ14567.1"/>
    <property type="molecule type" value="Genomic_DNA"/>
</dbReference>
<reference evidence="1 2" key="1">
    <citation type="journal article" date="2013" name="Stand. Genomic Sci.">
        <title>Genomic Encyclopedia of Type Strains, Phase I: The one thousand microbial genomes (KMG-I) project.</title>
        <authorList>
            <person name="Kyrpides N.C."/>
            <person name="Woyke T."/>
            <person name="Eisen J.A."/>
            <person name="Garrity G."/>
            <person name="Lilburn T.G."/>
            <person name="Beck B.J."/>
            <person name="Whitman W.B."/>
            <person name="Hugenholtz P."/>
            <person name="Klenk H.P."/>
        </authorList>
    </citation>
    <scope>NUCLEOTIDE SEQUENCE [LARGE SCALE GENOMIC DNA]</scope>
    <source>
        <strain evidence="1 2">DSM 45044</strain>
    </source>
</reference>
<dbReference type="RefSeq" id="WP_147131796.1">
    <property type="nucleotide sequence ID" value="NZ_BAABIJ010000001.1"/>
</dbReference>
<dbReference type="Proteomes" id="UP000321617">
    <property type="component" value="Unassembled WGS sequence"/>
</dbReference>
<protein>
    <submittedName>
        <fullName evidence="1">Uncharacterized protein</fullName>
    </submittedName>
</protein>
<keyword evidence="2" id="KW-1185">Reference proteome</keyword>